<dbReference type="Gene3D" id="3.60.10.10">
    <property type="entry name" value="Endonuclease/exonuclease/phosphatase"/>
    <property type="match status" value="1"/>
</dbReference>
<dbReference type="Pfam" id="PF00076">
    <property type="entry name" value="RRM_1"/>
    <property type="match status" value="1"/>
</dbReference>
<evidence type="ECO:0000313" key="6">
    <source>
        <dbReference type="Proteomes" id="UP001151760"/>
    </source>
</evidence>
<organism evidence="5 6">
    <name type="scientific">Tanacetum coccineum</name>
    <dbReference type="NCBI Taxonomy" id="301880"/>
    <lineage>
        <taxon>Eukaryota</taxon>
        <taxon>Viridiplantae</taxon>
        <taxon>Streptophyta</taxon>
        <taxon>Embryophyta</taxon>
        <taxon>Tracheophyta</taxon>
        <taxon>Spermatophyta</taxon>
        <taxon>Magnoliopsida</taxon>
        <taxon>eudicotyledons</taxon>
        <taxon>Gunneridae</taxon>
        <taxon>Pentapetalae</taxon>
        <taxon>asterids</taxon>
        <taxon>campanulids</taxon>
        <taxon>Asterales</taxon>
        <taxon>Asteraceae</taxon>
        <taxon>Asteroideae</taxon>
        <taxon>Anthemideae</taxon>
        <taxon>Anthemidinae</taxon>
        <taxon>Tanacetum</taxon>
    </lineage>
</organism>
<dbReference type="Pfam" id="PF00078">
    <property type="entry name" value="RVT_1"/>
    <property type="match status" value="1"/>
</dbReference>
<dbReference type="CDD" id="cd01650">
    <property type="entry name" value="RT_nLTR_like"/>
    <property type="match status" value="1"/>
</dbReference>
<keyword evidence="6" id="KW-1185">Reference proteome</keyword>
<evidence type="ECO:0000259" key="3">
    <source>
        <dbReference type="PROSITE" id="PS50102"/>
    </source>
</evidence>
<accession>A0ABQ4XUY5</accession>
<dbReference type="SUPFAM" id="SSF56672">
    <property type="entry name" value="DNA/RNA polymerases"/>
    <property type="match status" value="1"/>
</dbReference>
<dbReference type="PANTHER" id="PTHR33116">
    <property type="entry name" value="REVERSE TRANSCRIPTASE ZINC-BINDING DOMAIN-CONTAINING PROTEIN-RELATED-RELATED"/>
    <property type="match status" value="1"/>
</dbReference>
<dbReference type="Proteomes" id="UP001151760">
    <property type="component" value="Unassembled WGS sequence"/>
</dbReference>
<dbReference type="CDD" id="cd00590">
    <property type="entry name" value="RRM_SF"/>
    <property type="match status" value="1"/>
</dbReference>
<dbReference type="PROSITE" id="PS50878">
    <property type="entry name" value="RT_POL"/>
    <property type="match status" value="1"/>
</dbReference>
<dbReference type="PANTHER" id="PTHR33116:SF78">
    <property type="entry name" value="OS12G0587133 PROTEIN"/>
    <property type="match status" value="1"/>
</dbReference>
<evidence type="ECO:0000256" key="1">
    <source>
        <dbReference type="PROSITE-ProRule" id="PRU00176"/>
    </source>
</evidence>
<keyword evidence="5" id="KW-0695">RNA-directed DNA polymerase</keyword>
<feature type="domain" description="RRM" evidence="3">
    <location>
        <begin position="22"/>
        <end position="99"/>
    </location>
</feature>
<reference evidence="5" key="1">
    <citation type="journal article" date="2022" name="Int. J. Mol. Sci.">
        <title>Draft Genome of Tanacetum Coccineum: Genomic Comparison of Closely Related Tanacetum-Family Plants.</title>
        <authorList>
            <person name="Yamashiro T."/>
            <person name="Shiraishi A."/>
            <person name="Nakayama K."/>
            <person name="Satake H."/>
        </authorList>
    </citation>
    <scope>NUCLEOTIDE SEQUENCE</scope>
</reference>
<name>A0ABQ4XUY5_9ASTR</name>
<dbReference type="GO" id="GO:0003964">
    <property type="term" value="F:RNA-directed DNA polymerase activity"/>
    <property type="evidence" value="ECO:0007669"/>
    <property type="project" value="UniProtKB-KW"/>
</dbReference>
<feature type="compositionally biased region" description="Low complexity" evidence="2">
    <location>
        <begin position="417"/>
        <end position="437"/>
    </location>
</feature>
<feature type="region of interest" description="Disordered" evidence="2">
    <location>
        <begin position="283"/>
        <end position="348"/>
    </location>
</feature>
<evidence type="ECO:0000256" key="2">
    <source>
        <dbReference type="SAM" id="MobiDB-lite"/>
    </source>
</evidence>
<feature type="domain" description="Reverse transcriptase" evidence="4">
    <location>
        <begin position="676"/>
        <end position="943"/>
    </location>
</feature>
<protein>
    <submittedName>
        <fullName evidence="5">RNA-directed DNA polymerase, eukaryota, reverse transcriptase zinc-binding domain protein</fullName>
    </submittedName>
</protein>
<sequence>MGVSHRSELSNTKFKNLRDVSSTIYISNFPFTVGTKDLFQLCAWHARVVDVYIAYKLSKIGKRFGFVRFIKMENQQKLLENLNQIWIGSYKLFASMARFEKKTPVQRTQSVNCGPCPYRVNNKGGYETQANGSRSYAATLKGKLDPNKENTTKAACFKKVTLHESDLLNIVDSRCVVLVKIHSVSNSFMVDERIVWLEIEGLPLCAWTTKAFKKVANAWGKPVFIDDDPTENMAIGRVCVKTKLKGTISEVCSVTIQNVSYNVRVKEFTGWVPSLEAVDDSIKDMESEDSENDEIKSSIPDMEPHEEGEIHEKVNEPFESQLAKESNSPNEDEKDIEANTTNDETEPTWADEVFKMQKEEEKQNTVYENQSNSLHNASYENGDIVATSSPSKPPGFGRIQFQSPKLSQGKSKEGCHSSTNSNRNATSANSNKNATRSQNGKSHKSFRATGSLIDAFISHIKMGSVLGYDMEGSKADLKKFIDNIGANEGNYFIFGDFNVVRYASERIGSSFNSRSSNDFNQFLNEGSLYDLPLGGHAFTRISSDGEKLSRLDRFLITDNLATILPNIYATAMDRMISDHRAITLQHSLIDFDAETILEAGGGDQVLRKNRQDSLTKLRQLENDDRLDAMQKAKVKWGVEADENSKFFHGIVNRKRRQLAINGIMKEGIKVLRRSESYNSLNAHQSSILEEPVSEVEIKKSIWDCGSDKYPVANPLVVSDFRPISLIGAQYKIIAKILANRLSRVIETVISSEQTAFVSQRQILDGPLMVNEIIDWYKRKKAKLMILKIDFEKAFDSVSWDFLDQVLQFTVNGSPTAEFDLQRGLRQGDPLSPFLFILVMEVLHVAIEDAINAGLFYGAKLHSLHVSHLFFMDDVLLLGEWSSVNISNLVNLLNCFYKVSGLKHNLHKSNLFGIGVDPSEVSNSALVTGCQAQCLPFSYLGLPIGSNMARVNSWVPIVNKFNNRLSRWKSSLLSIGGRSTLISSVLGSLEIYFLSIFPMPTQVNNSLEKIRSNFFWGSTEEAVKIP</sequence>
<dbReference type="InterPro" id="IPR000477">
    <property type="entry name" value="RT_dom"/>
</dbReference>
<dbReference type="InterPro" id="IPR036691">
    <property type="entry name" value="Endo/exonu/phosph_ase_sf"/>
</dbReference>
<dbReference type="SUPFAM" id="SSF54928">
    <property type="entry name" value="RNA-binding domain, RBD"/>
    <property type="match status" value="1"/>
</dbReference>
<keyword evidence="1" id="KW-0694">RNA-binding</keyword>
<evidence type="ECO:0000259" key="4">
    <source>
        <dbReference type="PROSITE" id="PS50878"/>
    </source>
</evidence>
<keyword evidence="5" id="KW-0548">Nucleotidyltransferase</keyword>
<comment type="caution">
    <text evidence="5">The sequence shown here is derived from an EMBL/GenBank/DDBJ whole genome shotgun (WGS) entry which is preliminary data.</text>
</comment>
<reference evidence="5" key="2">
    <citation type="submission" date="2022-01" db="EMBL/GenBank/DDBJ databases">
        <authorList>
            <person name="Yamashiro T."/>
            <person name="Shiraishi A."/>
            <person name="Satake H."/>
            <person name="Nakayama K."/>
        </authorList>
    </citation>
    <scope>NUCLEOTIDE SEQUENCE</scope>
</reference>
<feature type="compositionally biased region" description="Basic and acidic residues" evidence="2">
    <location>
        <begin position="302"/>
        <end position="316"/>
    </location>
</feature>
<dbReference type="InterPro" id="IPR012677">
    <property type="entry name" value="Nucleotide-bd_a/b_plait_sf"/>
</dbReference>
<dbReference type="SMART" id="SM00360">
    <property type="entry name" value="RRM"/>
    <property type="match status" value="1"/>
</dbReference>
<dbReference type="InterPro" id="IPR035979">
    <property type="entry name" value="RBD_domain_sf"/>
</dbReference>
<dbReference type="PROSITE" id="PS50102">
    <property type="entry name" value="RRM"/>
    <property type="match status" value="1"/>
</dbReference>
<gene>
    <name evidence="5" type="ORF">Tco_0683221</name>
</gene>
<dbReference type="InterPro" id="IPR043502">
    <property type="entry name" value="DNA/RNA_pol_sf"/>
</dbReference>
<dbReference type="SUPFAM" id="SSF56219">
    <property type="entry name" value="DNase I-like"/>
    <property type="match status" value="1"/>
</dbReference>
<evidence type="ECO:0000313" key="5">
    <source>
        <dbReference type="EMBL" id="GJS68656.1"/>
    </source>
</evidence>
<keyword evidence="5" id="KW-0808">Transferase</keyword>
<proteinExistence type="predicted"/>
<feature type="compositionally biased region" description="Polar residues" evidence="2">
    <location>
        <begin position="400"/>
        <end position="409"/>
    </location>
</feature>
<dbReference type="Gene3D" id="3.30.70.330">
    <property type="match status" value="1"/>
</dbReference>
<feature type="region of interest" description="Disordered" evidence="2">
    <location>
        <begin position="383"/>
        <end position="444"/>
    </location>
</feature>
<dbReference type="EMBL" id="BQNB010009806">
    <property type="protein sequence ID" value="GJS68656.1"/>
    <property type="molecule type" value="Genomic_DNA"/>
</dbReference>
<dbReference type="InterPro" id="IPR000504">
    <property type="entry name" value="RRM_dom"/>
</dbReference>